<feature type="region of interest" description="Disordered" evidence="7">
    <location>
        <begin position="1352"/>
        <end position="1383"/>
    </location>
</feature>
<dbReference type="SUPFAM" id="SSF53633">
    <property type="entry name" value="Carbamate kinase-like"/>
    <property type="match status" value="1"/>
</dbReference>
<evidence type="ECO:0000256" key="1">
    <source>
        <dbReference type="ARBA" id="ARBA00010540"/>
    </source>
</evidence>
<evidence type="ECO:0000256" key="6">
    <source>
        <dbReference type="SAM" id="Coils"/>
    </source>
</evidence>
<comment type="caution">
    <text evidence="9">The sequence shown here is derived from an EMBL/GenBank/DDBJ whole genome shotgun (WGS) entry which is preliminary data.</text>
</comment>
<dbReference type="SMART" id="SM00992">
    <property type="entry name" value="YccV-like"/>
    <property type="match status" value="1"/>
</dbReference>
<dbReference type="EC" id="2.7.4.26" evidence="2"/>
<dbReference type="SUPFAM" id="SSF81301">
    <property type="entry name" value="Nucleotidyltransferase"/>
    <property type="match status" value="1"/>
</dbReference>
<feature type="coiled-coil region" evidence="6">
    <location>
        <begin position="561"/>
        <end position="588"/>
    </location>
</feature>
<evidence type="ECO:0000256" key="2">
    <source>
        <dbReference type="ARBA" id="ARBA00012908"/>
    </source>
</evidence>
<keyword evidence="10" id="KW-1185">Reference proteome</keyword>
<evidence type="ECO:0000256" key="4">
    <source>
        <dbReference type="ARBA" id="ARBA00023229"/>
    </source>
</evidence>
<keyword evidence="6" id="KW-0175">Coiled coil</keyword>
<dbReference type="Pfam" id="PF22600">
    <property type="entry name" value="MTPAP-like_central"/>
    <property type="match status" value="1"/>
</dbReference>
<dbReference type="NCBIfam" id="NF040647">
    <property type="entry name" value="IPPK_Arch"/>
    <property type="match status" value="1"/>
</dbReference>
<name>A0ABD0TVA3_DENTH</name>
<evidence type="ECO:0000313" key="9">
    <source>
        <dbReference type="EMBL" id="KAL0903626.1"/>
    </source>
</evidence>
<gene>
    <name evidence="9" type="ORF">M5K25_028020</name>
</gene>
<dbReference type="EMBL" id="JANQDX010000020">
    <property type="protein sequence ID" value="KAL0903626.1"/>
    <property type="molecule type" value="Genomic_DNA"/>
</dbReference>
<dbReference type="PANTHER" id="PTHR45979">
    <property type="entry name" value="PAP/OAS1 SUBSTRATE-BINDING DOMAIN SUPERFAMILY"/>
    <property type="match status" value="1"/>
</dbReference>
<dbReference type="InterPro" id="IPR058921">
    <property type="entry name" value="PAP/OAS1-rel"/>
</dbReference>
<evidence type="ECO:0000259" key="8">
    <source>
        <dbReference type="SMART" id="SM00992"/>
    </source>
</evidence>
<dbReference type="InterPro" id="IPR058920">
    <property type="entry name" value="PAP-OAS1-bd-rel"/>
</dbReference>
<dbReference type="InterPro" id="IPR054708">
    <property type="entry name" value="MTPAP-like_central"/>
</dbReference>
<dbReference type="InterPro" id="IPR043519">
    <property type="entry name" value="NT_sf"/>
</dbReference>
<dbReference type="PANTHER" id="PTHR45979:SF30">
    <property type="entry name" value="NUCLEOTIDYLTRANSFERASE"/>
    <property type="match status" value="1"/>
</dbReference>
<comment type="catalytic activity">
    <reaction evidence="5">
        <text>isopentenyl phosphate + ATP = isopentenyl diphosphate + ADP</text>
        <dbReference type="Rhea" id="RHEA:33963"/>
        <dbReference type="ChEBI" id="CHEBI:30616"/>
        <dbReference type="ChEBI" id="CHEBI:65078"/>
        <dbReference type="ChEBI" id="CHEBI:128769"/>
        <dbReference type="ChEBI" id="CHEBI:456216"/>
        <dbReference type="EC" id="2.7.4.26"/>
    </reaction>
</comment>
<dbReference type="InterPro" id="IPR001048">
    <property type="entry name" value="Asp/Glu/Uridylate_kinase"/>
</dbReference>
<accession>A0ABD0TVA3</accession>
<dbReference type="SUPFAM" id="SSF141255">
    <property type="entry name" value="YccV-like"/>
    <property type="match status" value="1"/>
</dbReference>
<organism evidence="9 10">
    <name type="scientific">Dendrobium thyrsiflorum</name>
    <name type="common">Pinecone-like raceme dendrobium</name>
    <name type="synonym">Orchid</name>
    <dbReference type="NCBI Taxonomy" id="117978"/>
    <lineage>
        <taxon>Eukaryota</taxon>
        <taxon>Viridiplantae</taxon>
        <taxon>Streptophyta</taxon>
        <taxon>Embryophyta</taxon>
        <taxon>Tracheophyta</taxon>
        <taxon>Spermatophyta</taxon>
        <taxon>Magnoliopsida</taxon>
        <taxon>Liliopsida</taxon>
        <taxon>Asparagales</taxon>
        <taxon>Orchidaceae</taxon>
        <taxon>Epidendroideae</taxon>
        <taxon>Malaxideae</taxon>
        <taxon>Dendrobiinae</taxon>
        <taxon>Dendrobium</taxon>
    </lineage>
</organism>
<dbReference type="Gene3D" id="1.10.1410.10">
    <property type="match status" value="1"/>
</dbReference>
<proteinExistence type="inferred from homology"/>
<dbReference type="Gene3D" id="2.30.30.390">
    <property type="entry name" value="Hemimethylated DNA-binding domain"/>
    <property type="match status" value="1"/>
</dbReference>
<dbReference type="Pfam" id="PF08755">
    <property type="entry name" value="YccV-like"/>
    <property type="match status" value="1"/>
</dbReference>
<reference evidence="9 10" key="1">
    <citation type="journal article" date="2024" name="Plant Biotechnol. J.">
        <title>Dendrobium thyrsiflorum genome and its molecular insights into genes involved in important horticultural traits.</title>
        <authorList>
            <person name="Chen B."/>
            <person name="Wang J.Y."/>
            <person name="Zheng P.J."/>
            <person name="Li K.L."/>
            <person name="Liang Y.M."/>
            <person name="Chen X.F."/>
            <person name="Zhang C."/>
            <person name="Zhao X."/>
            <person name="He X."/>
            <person name="Zhang G.Q."/>
            <person name="Liu Z.J."/>
            <person name="Xu Q."/>
        </authorList>
    </citation>
    <scope>NUCLEOTIDE SEQUENCE [LARGE SCALE GENOMIC DNA]</scope>
    <source>
        <strain evidence="9">GZMU011</strain>
    </source>
</reference>
<dbReference type="Gene3D" id="3.30.460.10">
    <property type="entry name" value="Beta Polymerase, domain 2"/>
    <property type="match status" value="1"/>
</dbReference>
<feature type="domain" description="Hemimethylated DNA-binding" evidence="8">
    <location>
        <begin position="651"/>
        <end position="756"/>
    </location>
</feature>
<evidence type="ECO:0000256" key="7">
    <source>
        <dbReference type="SAM" id="MobiDB-lite"/>
    </source>
</evidence>
<dbReference type="CDD" id="cd04241">
    <property type="entry name" value="AAK_FomA-like"/>
    <property type="match status" value="1"/>
</dbReference>
<dbReference type="SUPFAM" id="SSF81631">
    <property type="entry name" value="PAP/OAS1 substrate-binding domain"/>
    <property type="match status" value="1"/>
</dbReference>
<dbReference type="Gene3D" id="3.40.1160.10">
    <property type="entry name" value="Acetylglutamate kinase-like"/>
    <property type="match status" value="1"/>
</dbReference>
<dbReference type="InterPro" id="IPR024192">
    <property type="entry name" value="Fosfomycin_R_FomA-type"/>
</dbReference>
<dbReference type="GO" id="GO:0008299">
    <property type="term" value="P:isoprenoid biosynthetic process"/>
    <property type="evidence" value="ECO:0007669"/>
    <property type="project" value="UniProtKB-KW"/>
</dbReference>
<comment type="similarity">
    <text evidence="1">Belongs to the isopentenyl phosphate kinase family.</text>
</comment>
<dbReference type="InterPro" id="IPR011722">
    <property type="entry name" value="Hemimethylated_DNA-bd_dom"/>
</dbReference>
<dbReference type="InterPro" id="IPR036623">
    <property type="entry name" value="Hemimethylated_DNA-bd_sf"/>
</dbReference>
<evidence type="ECO:0000256" key="3">
    <source>
        <dbReference type="ARBA" id="ARBA00017267"/>
    </source>
</evidence>
<dbReference type="Proteomes" id="UP001552299">
    <property type="component" value="Unassembled WGS sequence"/>
</dbReference>
<dbReference type="Pfam" id="PF00696">
    <property type="entry name" value="AA_kinase"/>
    <property type="match status" value="1"/>
</dbReference>
<evidence type="ECO:0000256" key="5">
    <source>
        <dbReference type="ARBA" id="ARBA00049063"/>
    </source>
</evidence>
<feature type="region of interest" description="Disordered" evidence="7">
    <location>
        <begin position="1605"/>
        <end position="1627"/>
    </location>
</feature>
<feature type="compositionally biased region" description="Polar residues" evidence="7">
    <location>
        <begin position="1364"/>
        <end position="1383"/>
    </location>
</feature>
<dbReference type="InterPro" id="IPR036393">
    <property type="entry name" value="AceGlu_kinase-like_sf"/>
</dbReference>
<sequence>MEFRSESPNSMDVPSSIQALAQHKHVRCIVKLGGAAITCKNELERINEESLVVVCSQLREAMNPETVESQGKVLGMDWSRRLGASIDSFADDFDVDSTLVSDSGFIIVHGAGSFGHFQASRTGVNKGGLHLPLVKAGFVATRISVTSLNLEIVRALAREGITAVGISPFACGWSTQGRNIACADVSQITKALCAGFVPVLHGDAVIDHSQGCTILSGDVIIRHLAQLLLPEYVVFLTDVLGVYDRPPTNPNAKLLREITVDEEGNWSIIKPAPGDVEKQVEITVASHDTTGGMETKILEAAVIAKLGINVYITKAGTEHSLRALKGEITDDWLGTVRTDHLFIEFGFSIMQYIINFKITNLFIKTVIYVFEFFILIQRFQSLWHIASIMFIHNFKYLIQKICILIKVFFKYQMKKAVHNNYIVSQREMAGAPNSSGKEFELSALSNQLMQGVSVSTLAALASGGSCRAVALFKDYLKLLNRSGINPMVDGSCFGRQCMLSLYSINTTRARRLDSRIKATWLFSGGGKKMDASIERSEATNEEIVIFFFQLDLETRIQYALNTEQFDVAQQLRNKLNEVETEIIKQQEAKRGSSRSETQDKALNLLRLRADLQKAIDNEKYIVAAELRDEISTLEVESLAASAKALAYENAQYAYRLGEKVRHKIFGYRAVICGMDPICCESSSWMGIANVEKLSQGPNQPFYQVLVDVHDDPNLLVAYVAEENLSATEKPDLARFDHPYVSFLFYGTDATGDFIPIKQLRQKFSRPRHEFLIYVLAVLKVVWDAIGDWAEMSCILPTGLLPDRETCVGRAIDYKGWSEAEERVAELIACIQPNEGSRKRRQDIADYIQSIVGKCFSCQVYILGSLPLMTYLPDGDIDLTVFSDNENLKEACADKVYQVMKEDEKNKNAEFHVKEVQLILAEVKVIKCLVEGIVVDITFHQTGGLRALCFLEEMDHLINQDHLFKRSSILIKAWCYYESRILGAHYGLISTYALETMIIYIFHVFDNSFTGPLEVLYRFLEVFSNFDWENFCVSIWGPVPVHSLPEKAVMPPRKDNGEFYRQKFFLESHSMFIDGLACGQHCQRRAFVPKYLNVIDPLCVHNNLGRSVYKGNFYRICSAFVFGAEKLASLLDSPKEMNSDLSQFFKNTWERQRAGLHTSSSTSMEHLKPSKSIQVGASCTSRNISCKEQNDNISEDLGGEHLAGDVGPSFYGASSQILRIINQKSTDSSCHNGIQTVVCNVKNKKDFSSDIIIKNQDYVERTLDSKPVRTNKNHENLSCDYSNKDKEGDCRLQGELGMFCSAKTSFRSLPMNASENSSGKSNDIIQKSDTREAFLVGSEHDCRSKSLASRIMSSQPAKSIDDPSCSKQTSSLQAPVSNGASHSFHDSTFSTIETSSSRMNSQHSYNKYPVKENYSSPAKVGNREAPLNETAQMIDDVYIIATGQVPPSNSQQRAIANSEVVPSNLYPTGPPVPFLEMLQTYNSPSHRRYYDGLYGVLADGTLNFDLNVDSDGMFDQPEIRVAAPAKPNLSHGLPSPNISLLGPSPYPYPTVVPNVYFRRIFPRIDPVKSILSQGSQFMPATNIMPEAQIRTSDILTVRDGVAKQPGGIRTYLPSPIDGPEESSTERRGFLSMNSYSCRHDREELNTYASAPLL</sequence>
<keyword evidence="4" id="KW-0414">Isoprene biosynthesis</keyword>
<dbReference type="CDD" id="cd05402">
    <property type="entry name" value="NT_PAP_TUTase"/>
    <property type="match status" value="1"/>
</dbReference>
<protein>
    <recommendedName>
        <fullName evidence="3">Isopentenyl phosphate kinase</fullName>
        <ecNumber evidence="2">2.7.4.26</ecNumber>
    </recommendedName>
</protein>
<dbReference type="NCBIfam" id="TIGR02097">
    <property type="entry name" value="yccV"/>
    <property type="match status" value="1"/>
</dbReference>
<dbReference type="Pfam" id="PF26180">
    <property type="entry name" value="PAP-OAS1"/>
    <property type="match status" value="1"/>
</dbReference>
<dbReference type="GO" id="GO:0102043">
    <property type="term" value="F:isopentenyl phosphate kinase activity"/>
    <property type="evidence" value="ECO:0007669"/>
    <property type="project" value="UniProtKB-EC"/>
</dbReference>
<evidence type="ECO:0000313" key="10">
    <source>
        <dbReference type="Proteomes" id="UP001552299"/>
    </source>
</evidence>